<accession>A0A167FSF8</accession>
<dbReference type="RefSeq" id="XP_018738121.1">
    <property type="nucleotide sequence ID" value="XM_018880288.1"/>
</dbReference>
<comment type="catalytic activity">
    <reaction evidence="8">
        <text>L-seryl-[protein] + ATP = O-phospho-L-seryl-[protein] + ADP + H(+)</text>
        <dbReference type="Rhea" id="RHEA:17989"/>
        <dbReference type="Rhea" id="RHEA-COMP:9863"/>
        <dbReference type="Rhea" id="RHEA-COMP:11604"/>
        <dbReference type="ChEBI" id="CHEBI:15378"/>
        <dbReference type="ChEBI" id="CHEBI:29999"/>
        <dbReference type="ChEBI" id="CHEBI:30616"/>
        <dbReference type="ChEBI" id="CHEBI:83421"/>
        <dbReference type="ChEBI" id="CHEBI:456216"/>
        <dbReference type="EC" id="2.7.12.1"/>
    </reaction>
</comment>
<protein>
    <recommendedName>
        <fullName evidence="2">dual-specificity kinase</fullName>
        <ecNumber evidence="2">2.7.12.1</ecNumber>
    </recommendedName>
</protein>
<dbReference type="CDD" id="cd14210">
    <property type="entry name" value="PKc_DYRK"/>
    <property type="match status" value="1"/>
</dbReference>
<comment type="similarity">
    <text evidence="1">Belongs to the protein kinase superfamily. CMGC Ser/Thr protein kinase family. MNB/DYRK subfamily.</text>
</comment>
<gene>
    <name evidence="14" type="primary">YAK1</name>
    <name evidence="14" type="ORF">AWJ20_3281</name>
</gene>
<evidence type="ECO:0000256" key="2">
    <source>
        <dbReference type="ARBA" id="ARBA00013203"/>
    </source>
</evidence>
<dbReference type="Proteomes" id="UP000189580">
    <property type="component" value="Chromosome b"/>
</dbReference>
<dbReference type="InterPro" id="IPR011009">
    <property type="entry name" value="Kinase-like_dom_sf"/>
</dbReference>
<dbReference type="KEGG" id="slb:AWJ20_3281"/>
<dbReference type="GeneID" id="30035286"/>
<dbReference type="PANTHER" id="PTHR24058:SF22">
    <property type="entry name" value="DUAL SPECIFICITY TYROSINE-PHOSPHORYLATION-REGULATED KINASE 4"/>
    <property type="match status" value="1"/>
</dbReference>
<dbReference type="InterPro" id="IPR000719">
    <property type="entry name" value="Prot_kinase_dom"/>
</dbReference>
<dbReference type="EMBL" id="CP014503">
    <property type="protein sequence ID" value="ANB15644.1"/>
    <property type="molecule type" value="Genomic_DNA"/>
</dbReference>
<feature type="compositionally biased region" description="Polar residues" evidence="12">
    <location>
        <begin position="213"/>
        <end position="237"/>
    </location>
</feature>
<dbReference type="InterPro" id="IPR050494">
    <property type="entry name" value="Ser_Thr_dual-spec_kinase"/>
</dbReference>
<evidence type="ECO:0000256" key="1">
    <source>
        <dbReference type="ARBA" id="ARBA00008867"/>
    </source>
</evidence>
<dbReference type="GO" id="GO:0004674">
    <property type="term" value="F:protein serine/threonine kinase activity"/>
    <property type="evidence" value="ECO:0007669"/>
    <property type="project" value="UniProtKB-KW"/>
</dbReference>
<evidence type="ECO:0000313" key="14">
    <source>
        <dbReference type="EMBL" id="ANB15644.1"/>
    </source>
</evidence>
<dbReference type="Gene3D" id="1.10.510.10">
    <property type="entry name" value="Transferase(Phosphotransferase) domain 1"/>
    <property type="match status" value="1"/>
</dbReference>
<dbReference type="SUPFAM" id="SSF56112">
    <property type="entry name" value="Protein kinase-like (PK-like)"/>
    <property type="match status" value="1"/>
</dbReference>
<feature type="compositionally biased region" description="Polar residues" evidence="12">
    <location>
        <begin position="1"/>
        <end position="24"/>
    </location>
</feature>
<comment type="catalytic activity">
    <reaction evidence="10">
        <text>L-tyrosyl-[protein] + ATP = O-phospho-L-tyrosyl-[protein] + ADP + H(+)</text>
        <dbReference type="Rhea" id="RHEA:10596"/>
        <dbReference type="Rhea" id="RHEA-COMP:10136"/>
        <dbReference type="Rhea" id="RHEA-COMP:20101"/>
        <dbReference type="ChEBI" id="CHEBI:15378"/>
        <dbReference type="ChEBI" id="CHEBI:30616"/>
        <dbReference type="ChEBI" id="CHEBI:46858"/>
        <dbReference type="ChEBI" id="CHEBI:61978"/>
        <dbReference type="ChEBI" id="CHEBI:456216"/>
        <dbReference type="EC" id="2.7.12.1"/>
    </reaction>
</comment>
<dbReference type="InterPro" id="IPR042521">
    <property type="entry name" value="DYRK"/>
</dbReference>
<dbReference type="AlphaFoldDB" id="A0A167FSF8"/>
<sequence length="1095" mass="121035">MQQKRVTSGSDRHPSSSLPVSSGNVPKRPAADVINQVHRRLSGNTTVNGSPSSIPLLKVSTNGPSNGQGRSVSYSVYNDHRETVPHDVANQFRPLNKGLRGGQNIRTRSSVVGGAHVDVGHGQSQTPHVSIQQFSSNNPFRMETNNKGHPKIASQVFVNPKSRRRSTLLGQSRRDTLLLDSNISPNQYNNLHRPQESQHQQSHYQYQHHRIHNSSQNSTGTSTYATPPSGSYPSISSRRPDRMSVIQQSPSHDFQTAATSSNQSLKLPPSIRRQSPRISLSPGPSGPRRLGEPVPPVPPIPDQVKTKANSNRGSSSQSSGMQNQYMLQPKRSFSSDIGGRARHDRAKITSSISMNNLTSTDAEGNTSHSPIKLGTRSRYASQAVNESSIDRLSQYGQPSEHHDRYKYSSRQQYITTPASQSQLGPQTVPRSQTLPDIARLKLETPTESSPRNSPGPKHQLSAKSPYRPLNMPAVLHPRPSDKGHPSTGTPDLKPAQSKTVIGEYSIATGNNVTTPIGTPPAVVSSTQSIRSKSTASKQWSTPRSNGQASVAATRRMLLSPYENFKRISQMELLDGSATYPPEPPAFTPLGDRLGIEKPAINMTEIKAIMRSLITSKKDSEDSNREIIKELQAKGELIVEPQTPAMASKSHRLNIYEKGEILDFRHVYYCGQAAGKKIIGDVRRGVTGNFGFDDDKGDYRVTIGDHIAYRYRILGVLGKGSFGKVLKCVDHRSGKLVALKMIINRKRLHMQALIEADLLKSLSTWDPSDKYHMVRYLDHFSFREHLCITNELLGINLYELIKYNGYKGLPLPLIRHFTHQILESLAFLDSKSIIHCDLKPENIMLCDSDSGKVKIIDFGSSCYESERVYTYIQSRFYRSPEVMLGMPYGRPVDMWSLGCIIPELYTGRPLFMGDNEQEQVACIMEVFGIPDKALISRCARRRLFFDSLGKPRSVVTKRGEQKQASSKSLKNVLKSDDAVFLDFLSQLLMWDPKRRPRPEQALRHEFISGKSKRTISSSSSASSSNIKNSSSNNSLSSIASAATSISSSTSAATPVNTIPAATKNPIRQINRANGLQQPIIATASSAPPNSYYIRRA</sequence>
<feature type="region of interest" description="Disordered" evidence="12">
    <location>
        <begin position="1012"/>
        <end position="1032"/>
    </location>
</feature>
<evidence type="ECO:0000256" key="4">
    <source>
        <dbReference type="ARBA" id="ARBA00022679"/>
    </source>
</evidence>
<organism evidence="14 15">
    <name type="scientific">Sugiyamaella lignohabitans</name>
    <dbReference type="NCBI Taxonomy" id="796027"/>
    <lineage>
        <taxon>Eukaryota</taxon>
        <taxon>Fungi</taxon>
        <taxon>Dikarya</taxon>
        <taxon>Ascomycota</taxon>
        <taxon>Saccharomycotina</taxon>
        <taxon>Dipodascomycetes</taxon>
        <taxon>Dipodascales</taxon>
        <taxon>Trichomonascaceae</taxon>
        <taxon>Sugiyamaella</taxon>
    </lineage>
</organism>
<evidence type="ECO:0000256" key="9">
    <source>
        <dbReference type="ARBA" id="ARBA00049308"/>
    </source>
</evidence>
<dbReference type="GO" id="GO:0005737">
    <property type="term" value="C:cytoplasm"/>
    <property type="evidence" value="ECO:0007669"/>
    <property type="project" value="TreeGrafter"/>
</dbReference>
<keyword evidence="15" id="KW-1185">Reference proteome</keyword>
<dbReference type="GO" id="GO:0004712">
    <property type="term" value="F:protein serine/threonine/tyrosine kinase activity"/>
    <property type="evidence" value="ECO:0007669"/>
    <property type="project" value="UniProtKB-EC"/>
</dbReference>
<feature type="compositionally biased region" description="Polar residues" evidence="12">
    <location>
        <begin position="348"/>
        <end position="369"/>
    </location>
</feature>
<feature type="compositionally biased region" description="Low complexity" evidence="12">
    <location>
        <begin position="309"/>
        <end position="324"/>
    </location>
</feature>
<dbReference type="Gene3D" id="3.30.200.20">
    <property type="entry name" value="Phosphorylase Kinase, domain 1"/>
    <property type="match status" value="1"/>
</dbReference>
<feature type="compositionally biased region" description="Polar residues" evidence="12">
    <location>
        <begin position="245"/>
        <end position="265"/>
    </location>
</feature>
<evidence type="ECO:0000256" key="5">
    <source>
        <dbReference type="ARBA" id="ARBA00022741"/>
    </source>
</evidence>
<dbReference type="SMART" id="SM00220">
    <property type="entry name" value="S_TKc"/>
    <property type="match status" value="1"/>
</dbReference>
<evidence type="ECO:0000256" key="12">
    <source>
        <dbReference type="SAM" id="MobiDB-lite"/>
    </source>
</evidence>
<dbReference type="EC" id="2.7.12.1" evidence="2"/>
<dbReference type="GO" id="GO:0005524">
    <property type="term" value="F:ATP binding"/>
    <property type="evidence" value="ECO:0007669"/>
    <property type="project" value="UniProtKB-UniRule"/>
</dbReference>
<dbReference type="GO" id="GO:0005856">
    <property type="term" value="C:cytoskeleton"/>
    <property type="evidence" value="ECO:0007669"/>
    <property type="project" value="TreeGrafter"/>
</dbReference>
<evidence type="ECO:0000256" key="8">
    <source>
        <dbReference type="ARBA" id="ARBA00049003"/>
    </source>
</evidence>
<evidence type="ECO:0000256" key="10">
    <source>
        <dbReference type="ARBA" id="ARBA00051680"/>
    </source>
</evidence>
<keyword evidence="6 14" id="KW-0418">Kinase</keyword>
<feature type="region of interest" description="Disordered" evidence="12">
    <location>
        <begin position="443"/>
        <end position="497"/>
    </location>
</feature>
<dbReference type="PROSITE" id="PS50011">
    <property type="entry name" value="PROTEIN_KINASE_DOM"/>
    <property type="match status" value="1"/>
</dbReference>
<feature type="region of interest" description="Disordered" evidence="12">
    <location>
        <begin position="517"/>
        <end position="548"/>
    </location>
</feature>
<evidence type="ECO:0000256" key="11">
    <source>
        <dbReference type="PROSITE-ProRule" id="PRU10141"/>
    </source>
</evidence>
<dbReference type="Gene3D" id="3.30.10.30">
    <property type="entry name" value="DYRK"/>
    <property type="match status" value="1"/>
</dbReference>
<name>A0A167FSF8_9ASCO</name>
<keyword evidence="3 14" id="KW-0723">Serine/threonine-protein kinase</keyword>
<keyword evidence="7 11" id="KW-0067">ATP-binding</keyword>
<feature type="region of interest" description="Disordered" evidence="12">
    <location>
        <begin position="1"/>
        <end position="28"/>
    </location>
</feature>
<feature type="region of interest" description="Disordered" evidence="12">
    <location>
        <begin position="139"/>
        <end position="379"/>
    </location>
</feature>
<evidence type="ECO:0000256" key="6">
    <source>
        <dbReference type="ARBA" id="ARBA00022777"/>
    </source>
</evidence>
<feature type="compositionally biased region" description="Polar residues" evidence="12">
    <location>
        <begin position="523"/>
        <end position="548"/>
    </location>
</feature>
<dbReference type="PANTHER" id="PTHR24058">
    <property type="entry name" value="DUAL SPECIFICITY PROTEIN KINASE"/>
    <property type="match status" value="1"/>
</dbReference>
<dbReference type="PROSITE" id="PS00107">
    <property type="entry name" value="PROTEIN_KINASE_ATP"/>
    <property type="match status" value="1"/>
</dbReference>
<keyword evidence="5 11" id="KW-0547">Nucleotide-binding</keyword>
<dbReference type="OrthoDB" id="9332038at2759"/>
<dbReference type="Pfam" id="PF00069">
    <property type="entry name" value="Pkinase"/>
    <property type="match status" value="1"/>
</dbReference>
<feature type="binding site" evidence="11">
    <location>
        <position position="739"/>
    </location>
    <ligand>
        <name>ATP</name>
        <dbReference type="ChEBI" id="CHEBI:30616"/>
    </ligand>
</feature>
<keyword evidence="4" id="KW-0808">Transferase</keyword>
<evidence type="ECO:0000256" key="7">
    <source>
        <dbReference type="ARBA" id="ARBA00022840"/>
    </source>
</evidence>
<feature type="domain" description="Protein kinase" evidence="13">
    <location>
        <begin position="710"/>
        <end position="1006"/>
    </location>
</feature>
<evidence type="ECO:0000256" key="3">
    <source>
        <dbReference type="ARBA" id="ARBA00022527"/>
    </source>
</evidence>
<dbReference type="InterPro" id="IPR017441">
    <property type="entry name" value="Protein_kinase_ATP_BS"/>
</dbReference>
<reference evidence="14 15" key="1">
    <citation type="submission" date="2016-02" db="EMBL/GenBank/DDBJ databases">
        <title>Complete genome sequence and transcriptome regulation of the pentose utilising yeast Sugiyamaella lignohabitans.</title>
        <authorList>
            <person name="Bellasio M."/>
            <person name="Peymann A."/>
            <person name="Valli M."/>
            <person name="Sipitzky M."/>
            <person name="Graf A."/>
            <person name="Sauer M."/>
            <person name="Marx H."/>
            <person name="Mattanovich D."/>
        </authorList>
    </citation>
    <scope>NUCLEOTIDE SEQUENCE [LARGE SCALE GENOMIC DNA]</scope>
    <source>
        <strain evidence="14 15">CBS 10342</strain>
    </source>
</reference>
<feature type="compositionally biased region" description="Low complexity" evidence="12">
    <location>
        <begin position="1013"/>
        <end position="1032"/>
    </location>
</feature>
<dbReference type="InterPro" id="IPR008271">
    <property type="entry name" value="Ser/Thr_kinase_AS"/>
</dbReference>
<feature type="compositionally biased region" description="Polar residues" evidence="12">
    <location>
        <begin position="179"/>
        <end position="192"/>
    </location>
</feature>
<comment type="catalytic activity">
    <reaction evidence="9">
        <text>L-threonyl-[protein] + ATP = O-phospho-L-threonyl-[protein] + ADP + H(+)</text>
        <dbReference type="Rhea" id="RHEA:46608"/>
        <dbReference type="Rhea" id="RHEA-COMP:11060"/>
        <dbReference type="Rhea" id="RHEA-COMP:11605"/>
        <dbReference type="ChEBI" id="CHEBI:15378"/>
        <dbReference type="ChEBI" id="CHEBI:30013"/>
        <dbReference type="ChEBI" id="CHEBI:30616"/>
        <dbReference type="ChEBI" id="CHEBI:61977"/>
        <dbReference type="ChEBI" id="CHEBI:456216"/>
        <dbReference type="EC" id="2.7.12.1"/>
    </reaction>
</comment>
<evidence type="ECO:0000313" key="15">
    <source>
        <dbReference type="Proteomes" id="UP000189580"/>
    </source>
</evidence>
<dbReference type="PROSITE" id="PS00108">
    <property type="entry name" value="PROTEIN_KINASE_ST"/>
    <property type="match status" value="1"/>
</dbReference>
<proteinExistence type="inferred from homology"/>
<evidence type="ECO:0000259" key="13">
    <source>
        <dbReference type="PROSITE" id="PS50011"/>
    </source>
</evidence>